<keyword evidence="1" id="KW-1133">Transmembrane helix</keyword>
<proteinExistence type="predicted"/>
<protein>
    <submittedName>
        <fullName evidence="3">Zinc ribbon domain-containing protein</fullName>
    </submittedName>
</protein>
<dbReference type="AlphaFoldDB" id="A0A7C8HDI6"/>
<dbReference type="EMBL" id="WSLF01000017">
    <property type="protein sequence ID" value="KAE9629461.1"/>
    <property type="molecule type" value="Genomic_DNA"/>
</dbReference>
<accession>A0A7C8HDI6</accession>
<dbReference type="Proteomes" id="UP000483018">
    <property type="component" value="Unassembled WGS sequence"/>
</dbReference>
<name>A0A7C8HDI6_9FIRM</name>
<gene>
    <name evidence="3" type="ORF">GND95_13280</name>
</gene>
<comment type="caution">
    <text evidence="3">The sequence shown here is derived from an EMBL/GenBank/DDBJ whole genome shotgun (WGS) entry which is preliminary data.</text>
</comment>
<organism evidence="3 4">
    <name type="scientific">Defluviitalea raffinosedens</name>
    <dbReference type="NCBI Taxonomy" id="1450156"/>
    <lineage>
        <taxon>Bacteria</taxon>
        <taxon>Bacillati</taxon>
        <taxon>Bacillota</taxon>
        <taxon>Clostridia</taxon>
        <taxon>Lachnospirales</taxon>
        <taxon>Defluviitaleaceae</taxon>
        <taxon>Defluviitalea</taxon>
    </lineage>
</organism>
<keyword evidence="4" id="KW-1185">Reference proteome</keyword>
<feature type="domain" description="DUF7575" evidence="2">
    <location>
        <begin position="108"/>
        <end position="130"/>
    </location>
</feature>
<keyword evidence="1" id="KW-0472">Membrane</keyword>
<evidence type="ECO:0000313" key="3">
    <source>
        <dbReference type="EMBL" id="KAE9629461.1"/>
    </source>
</evidence>
<feature type="transmembrane region" description="Helical" evidence="1">
    <location>
        <begin position="12"/>
        <end position="35"/>
    </location>
</feature>
<dbReference type="InterPro" id="IPR055997">
    <property type="entry name" value="DUF7575"/>
</dbReference>
<evidence type="ECO:0000313" key="4">
    <source>
        <dbReference type="Proteomes" id="UP000483018"/>
    </source>
</evidence>
<reference evidence="3 4" key="1">
    <citation type="submission" date="2019-12" db="EMBL/GenBank/DDBJ databases">
        <title>Defluviitalea raffinosedens, isolated from a biogas fermenter, genome sequencing and characterization.</title>
        <authorList>
            <person name="Rettenmaier R."/>
            <person name="Schneider M."/>
            <person name="Neuhaus K."/>
            <person name="Liebl W."/>
            <person name="Zverlov V."/>
        </authorList>
    </citation>
    <scope>NUCLEOTIDE SEQUENCE [LARGE SCALE GENOMIC DNA]</scope>
    <source>
        <strain evidence="3 4">249c-K6</strain>
    </source>
</reference>
<evidence type="ECO:0000256" key="1">
    <source>
        <dbReference type="SAM" id="Phobius"/>
    </source>
</evidence>
<sequence>MKSIKPGRGPSQMGMVGSIGVALFGVFWCILVGLIGAWFMIPFGLVFIGMMIYTAIYNYHNVTSKNRYSIVDIVDENEESDPFNEKYGEKAPTSQRILEKNGPKASFCPYCGKPVDVTFDFCPKCGKKLPD</sequence>
<feature type="transmembrane region" description="Helical" evidence="1">
    <location>
        <begin position="41"/>
        <end position="59"/>
    </location>
</feature>
<dbReference type="OrthoDB" id="517663at2"/>
<dbReference type="RefSeq" id="WP_158741643.1">
    <property type="nucleotide sequence ID" value="NZ_JAFBEP010000026.1"/>
</dbReference>
<keyword evidence="1" id="KW-0812">Transmembrane</keyword>
<dbReference type="Pfam" id="PF24460">
    <property type="entry name" value="DUF7575"/>
    <property type="match status" value="1"/>
</dbReference>
<evidence type="ECO:0000259" key="2">
    <source>
        <dbReference type="Pfam" id="PF24460"/>
    </source>
</evidence>